<organism evidence="1 2">
    <name type="scientific">Glycomyces niveus</name>
    <dbReference type="NCBI Taxonomy" id="2820287"/>
    <lineage>
        <taxon>Bacteria</taxon>
        <taxon>Bacillati</taxon>
        <taxon>Actinomycetota</taxon>
        <taxon>Actinomycetes</taxon>
        <taxon>Glycomycetales</taxon>
        <taxon>Glycomycetaceae</taxon>
        <taxon>Glycomyces</taxon>
    </lineage>
</organism>
<name>A0ABS3U8D8_9ACTN</name>
<evidence type="ECO:0000313" key="2">
    <source>
        <dbReference type="Proteomes" id="UP000681341"/>
    </source>
</evidence>
<gene>
    <name evidence="1" type="ORF">J5V16_17865</name>
</gene>
<comment type="caution">
    <text evidence="1">The sequence shown here is derived from an EMBL/GenBank/DDBJ whole genome shotgun (WGS) entry which is preliminary data.</text>
</comment>
<proteinExistence type="predicted"/>
<accession>A0ABS3U8D8</accession>
<sequence>MSSIDEVISSLSANSNAVTDLQGQIHGTTAMAEEMLKQLQEIGLQGKAAALGAVKDQLAACDAFAAALQNKLSEAMTSAAAATGQ</sequence>
<reference evidence="1 2" key="1">
    <citation type="submission" date="2021-03" db="EMBL/GenBank/DDBJ databases">
        <title>Glycomyces sp. nov., a novel actinomycete isolated from soil.</title>
        <authorList>
            <person name="Yang X."/>
            <person name="Xu X."/>
        </authorList>
    </citation>
    <scope>NUCLEOTIDE SEQUENCE [LARGE SCALE GENOMIC DNA]</scope>
    <source>
        <strain evidence="1 2">NEAU-S30</strain>
    </source>
</reference>
<dbReference type="EMBL" id="JAGFNP010000010">
    <property type="protein sequence ID" value="MBO3734696.1"/>
    <property type="molecule type" value="Genomic_DNA"/>
</dbReference>
<keyword evidence="2" id="KW-1185">Reference proteome</keyword>
<evidence type="ECO:0000313" key="1">
    <source>
        <dbReference type="EMBL" id="MBO3734696.1"/>
    </source>
</evidence>
<protein>
    <submittedName>
        <fullName evidence="1">Uncharacterized protein</fullName>
    </submittedName>
</protein>
<dbReference type="RefSeq" id="WP_208497919.1">
    <property type="nucleotide sequence ID" value="NZ_JAGFNP010000010.1"/>
</dbReference>
<dbReference type="Proteomes" id="UP000681341">
    <property type="component" value="Unassembled WGS sequence"/>
</dbReference>